<dbReference type="Gene3D" id="3.40.1620.10">
    <property type="entry name" value="YefM-like domain"/>
    <property type="match status" value="1"/>
</dbReference>
<dbReference type="InterPro" id="IPR036165">
    <property type="entry name" value="YefM-like_sf"/>
</dbReference>
<dbReference type="SUPFAM" id="SSF143120">
    <property type="entry name" value="YefM-like"/>
    <property type="match status" value="1"/>
</dbReference>
<evidence type="ECO:0000256" key="1">
    <source>
        <dbReference type="ARBA" id="ARBA00009981"/>
    </source>
</evidence>
<protein>
    <submittedName>
        <fullName evidence="2">Prevent-host-death family protein</fullName>
    </submittedName>
</protein>
<dbReference type="RefSeq" id="WP_027396368.1">
    <property type="nucleotide sequence ID" value="NZ_CAMKSO010000103.1"/>
</dbReference>
<gene>
    <name evidence="2" type="ORF">NZ47_13415</name>
</gene>
<dbReference type="STRING" id="82374.NZ47_13415"/>
<comment type="similarity">
    <text evidence="1">Belongs to the phD/YefM antitoxin family.</text>
</comment>
<dbReference type="AlphaFoldDB" id="A0A0B2JP48"/>
<dbReference type="Proteomes" id="UP000030993">
    <property type="component" value="Unassembled WGS sequence"/>
</dbReference>
<dbReference type="eggNOG" id="ENOG5033BBS">
    <property type="taxonomic scope" value="Bacteria"/>
</dbReference>
<dbReference type="EMBL" id="JSCE01000249">
    <property type="protein sequence ID" value="KHM47677.1"/>
    <property type="molecule type" value="Genomic_DNA"/>
</dbReference>
<reference evidence="2 3" key="1">
    <citation type="journal article" date="2013" name="PLoS ONE">
        <title>Identification and characterization of three novel lipases belonging to families II and V from Anaerovibrio lipolyticus 5ST.</title>
        <authorList>
            <person name="Prive F."/>
            <person name="Kaderbhai N.N."/>
            <person name="Girdwood S."/>
            <person name="Worgan H.J."/>
            <person name="Pinloche E."/>
            <person name="Scollan N.D."/>
            <person name="Huws S.A."/>
            <person name="Newbold C.J."/>
        </authorList>
    </citation>
    <scope>NUCLEOTIDE SEQUENCE [LARGE SCALE GENOMIC DNA]</scope>
    <source>
        <strain evidence="2 3">5S</strain>
    </source>
</reference>
<sequence>MIAVPSSDFLKEFTIYADKATDEKETIFVQRSNDKNLVVMSMDAYNEIQKKLYETQK</sequence>
<keyword evidence="3" id="KW-1185">Reference proteome</keyword>
<proteinExistence type="inferred from homology"/>
<name>A0A0B2JP48_9FIRM</name>
<evidence type="ECO:0000313" key="3">
    <source>
        <dbReference type="Proteomes" id="UP000030993"/>
    </source>
</evidence>
<accession>A0A0B2JP48</accession>
<comment type="caution">
    <text evidence="2">The sequence shown here is derived from an EMBL/GenBank/DDBJ whole genome shotgun (WGS) entry which is preliminary data.</text>
</comment>
<evidence type="ECO:0000313" key="2">
    <source>
        <dbReference type="EMBL" id="KHM47677.1"/>
    </source>
</evidence>
<organism evidence="2 3">
    <name type="scientific">Anaerovibrio lipolyticus</name>
    <dbReference type="NCBI Taxonomy" id="82374"/>
    <lineage>
        <taxon>Bacteria</taxon>
        <taxon>Bacillati</taxon>
        <taxon>Bacillota</taxon>
        <taxon>Negativicutes</taxon>
        <taxon>Selenomonadales</taxon>
        <taxon>Selenomonadaceae</taxon>
        <taxon>Anaerovibrio</taxon>
    </lineage>
</organism>